<proteinExistence type="predicted"/>
<dbReference type="EMBL" id="JAIQCJ010000358">
    <property type="protein sequence ID" value="KAJ8796530.1"/>
    <property type="molecule type" value="Genomic_DNA"/>
</dbReference>
<accession>A0AB34HZV9</accession>
<protein>
    <submittedName>
        <fullName evidence="2">Uncharacterized protein</fullName>
    </submittedName>
</protein>
<keyword evidence="3" id="KW-1185">Reference proteome</keyword>
<feature type="compositionally biased region" description="Polar residues" evidence="1">
    <location>
        <begin position="47"/>
        <end position="60"/>
    </location>
</feature>
<evidence type="ECO:0000313" key="2">
    <source>
        <dbReference type="EMBL" id="KAJ8796530.1"/>
    </source>
</evidence>
<feature type="region of interest" description="Disordered" evidence="1">
    <location>
        <begin position="1"/>
        <end position="70"/>
    </location>
</feature>
<evidence type="ECO:0000313" key="3">
    <source>
        <dbReference type="Proteomes" id="UP001159641"/>
    </source>
</evidence>
<dbReference type="Proteomes" id="UP001159641">
    <property type="component" value="Unassembled WGS sequence"/>
</dbReference>
<dbReference type="AlphaFoldDB" id="A0AB34HZV9"/>
<feature type="compositionally biased region" description="Gly residues" evidence="1">
    <location>
        <begin position="328"/>
        <end position="337"/>
    </location>
</feature>
<feature type="region of interest" description="Disordered" evidence="1">
    <location>
        <begin position="262"/>
        <end position="361"/>
    </location>
</feature>
<gene>
    <name evidence="2" type="ORF">J1605_002127</name>
</gene>
<feature type="compositionally biased region" description="Low complexity" evidence="1">
    <location>
        <begin position="190"/>
        <end position="202"/>
    </location>
</feature>
<comment type="caution">
    <text evidence="2">The sequence shown here is derived from an EMBL/GenBank/DDBJ whole genome shotgun (WGS) entry which is preliminary data.</text>
</comment>
<sequence>MSAGRETQWNERGRAKQPRVCRERGGGEAPSTVVHNLVWRDRGSTGVRPQNLQSRTQGTSSPPPLWPRPDIRHYSRVSEILGAPRNYLPGNRWRARLLPGIIETKCATPTVCGRRGPQQGQRPSHSLYSKLSLKVLTAARQRRKRRGRPTPAGNCARCPRLAPHRPPRLSPLAPRTVGSGGEKREQHLPSTARVATSAATRGRTGDHDSRVCAQADAPTCTLTGAVLGPKGPGRVGPREGAAGISSTFTRVHGGAEQVTRLGGRSYQHSLRRRGGHYGGGRRGGGGRRPRRSLGADGAAGLRPALGPRAGEATGAGLGAPEADSAGHPPGGGVGGSALSGKRVCKLKPSGERGGGRDPAVL</sequence>
<organism evidence="2 3">
    <name type="scientific">Eschrichtius robustus</name>
    <name type="common">California gray whale</name>
    <name type="synonym">Eschrichtius gibbosus</name>
    <dbReference type="NCBI Taxonomy" id="9764"/>
    <lineage>
        <taxon>Eukaryota</taxon>
        <taxon>Metazoa</taxon>
        <taxon>Chordata</taxon>
        <taxon>Craniata</taxon>
        <taxon>Vertebrata</taxon>
        <taxon>Euteleostomi</taxon>
        <taxon>Mammalia</taxon>
        <taxon>Eutheria</taxon>
        <taxon>Laurasiatheria</taxon>
        <taxon>Artiodactyla</taxon>
        <taxon>Whippomorpha</taxon>
        <taxon>Cetacea</taxon>
        <taxon>Mysticeti</taxon>
        <taxon>Eschrichtiidae</taxon>
        <taxon>Eschrichtius</taxon>
    </lineage>
</organism>
<feature type="compositionally biased region" description="Basic and acidic residues" evidence="1">
    <location>
        <begin position="8"/>
        <end position="26"/>
    </location>
</feature>
<reference evidence="2 3" key="1">
    <citation type="submission" date="2022-11" db="EMBL/GenBank/DDBJ databases">
        <title>Whole genome sequence of Eschrichtius robustus ER-17-0199.</title>
        <authorList>
            <person name="Bruniche-Olsen A."/>
            <person name="Black A.N."/>
            <person name="Fields C.J."/>
            <person name="Walden K."/>
            <person name="Dewoody J.A."/>
        </authorList>
    </citation>
    <scope>NUCLEOTIDE SEQUENCE [LARGE SCALE GENOMIC DNA]</scope>
    <source>
        <strain evidence="2">ER-17-0199</strain>
        <tissue evidence="2">Blubber</tissue>
    </source>
</reference>
<feature type="region of interest" description="Disordered" evidence="1">
    <location>
        <begin position="140"/>
        <end position="209"/>
    </location>
</feature>
<name>A0AB34HZV9_ESCRO</name>
<evidence type="ECO:0000256" key="1">
    <source>
        <dbReference type="SAM" id="MobiDB-lite"/>
    </source>
</evidence>